<dbReference type="AlphaFoldDB" id="A0A1L8WJH0"/>
<dbReference type="PANTHER" id="PTHR30562:SF1">
    <property type="entry name" value="UVRABC SYSTEM PROTEIN C"/>
    <property type="match status" value="1"/>
</dbReference>
<reference evidence="7 8" key="1">
    <citation type="submission" date="2014-12" db="EMBL/GenBank/DDBJ databases">
        <title>Draft genome sequences of 29 type strains of Enterococci.</title>
        <authorList>
            <person name="Zhong Z."/>
            <person name="Sun Z."/>
            <person name="Liu W."/>
            <person name="Zhang W."/>
            <person name="Zhang H."/>
        </authorList>
    </citation>
    <scope>NUCLEOTIDE SEQUENCE [LARGE SCALE GENOMIC DNA]</scope>
    <source>
        <strain evidence="7 8">DSM 15687</strain>
    </source>
</reference>
<evidence type="ECO:0000256" key="3">
    <source>
        <dbReference type="ARBA" id="ARBA00022769"/>
    </source>
</evidence>
<dbReference type="Pfam" id="PF01541">
    <property type="entry name" value="GIY-YIG"/>
    <property type="match status" value="1"/>
</dbReference>
<proteinExistence type="predicted"/>
<dbReference type="SMART" id="SM00465">
    <property type="entry name" value="GIYc"/>
    <property type="match status" value="1"/>
</dbReference>
<dbReference type="GO" id="GO:0006289">
    <property type="term" value="P:nucleotide-excision repair"/>
    <property type="evidence" value="ECO:0007669"/>
    <property type="project" value="InterPro"/>
</dbReference>
<evidence type="ECO:0000256" key="5">
    <source>
        <dbReference type="ARBA" id="ARBA00023204"/>
    </source>
</evidence>
<dbReference type="InterPro" id="IPR000305">
    <property type="entry name" value="GIY-YIG_endonuc"/>
</dbReference>
<dbReference type="PANTHER" id="PTHR30562">
    <property type="entry name" value="UVRC/OXIDOREDUCTASE"/>
    <property type="match status" value="1"/>
</dbReference>
<gene>
    <name evidence="7" type="ORF">RV14_GL000319</name>
</gene>
<dbReference type="EMBL" id="JXLB01000011">
    <property type="protein sequence ID" value="OJG81164.1"/>
    <property type="molecule type" value="Genomic_DNA"/>
</dbReference>
<dbReference type="STRING" id="150033.RV14_GL000319"/>
<dbReference type="InterPro" id="IPR050066">
    <property type="entry name" value="UvrABC_protein_C"/>
</dbReference>
<evidence type="ECO:0000256" key="2">
    <source>
        <dbReference type="ARBA" id="ARBA00022763"/>
    </source>
</evidence>
<keyword evidence="4" id="KW-0267">Excision nuclease</keyword>
<evidence type="ECO:0000313" key="7">
    <source>
        <dbReference type="EMBL" id="OJG81164.1"/>
    </source>
</evidence>
<dbReference type="InterPro" id="IPR035901">
    <property type="entry name" value="GIY-YIG_endonuc_sf"/>
</dbReference>
<dbReference type="GO" id="GO:0004518">
    <property type="term" value="F:nuclease activity"/>
    <property type="evidence" value="ECO:0007669"/>
    <property type="project" value="UniProtKB-KW"/>
</dbReference>
<name>A0A1L8WJH0_9ENTE</name>
<keyword evidence="2" id="KW-0227">DNA damage</keyword>
<keyword evidence="1" id="KW-0963">Cytoplasm</keyword>
<evidence type="ECO:0000259" key="6">
    <source>
        <dbReference type="PROSITE" id="PS50164"/>
    </source>
</evidence>
<dbReference type="Gene3D" id="3.40.1440.10">
    <property type="entry name" value="GIY-YIG endonuclease"/>
    <property type="match status" value="1"/>
</dbReference>
<dbReference type="GO" id="GO:0009380">
    <property type="term" value="C:excinuclease repair complex"/>
    <property type="evidence" value="ECO:0007669"/>
    <property type="project" value="TreeGrafter"/>
</dbReference>
<evidence type="ECO:0000313" key="8">
    <source>
        <dbReference type="Proteomes" id="UP000182152"/>
    </source>
</evidence>
<keyword evidence="5" id="KW-0234">DNA repair</keyword>
<organism evidence="7 8">
    <name type="scientific">Enterococcus ratti</name>
    <dbReference type="NCBI Taxonomy" id="150033"/>
    <lineage>
        <taxon>Bacteria</taxon>
        <taxon>Bacillati</taxon>
        <taxon>Bacillota</taxon>
        <taxon>Bacilli</taxon>
        <taxon>Lactobacillales</taxon>
        <taxon>Enterococcaceae</taxon>
        <taxon>Enterococcus</taxon>
    </lineage>
</organism>
<dbReference type="FunFam" id="3.40.1440.10:FF:000001">
    <property type="entry name" value="UvrABC system protein C"/>
    <property type="match status" value="1"/>
</dbReference>
<dbReference type="SUPFAM" id="SSF82771">
    <property type="entry name" value="GIY-YIG endonuclease"/>
    <property type="match status" value="1"/>
</dbReference>
<dbReference type="Proteomes" id="UP000182152">
    <property type="component" value="Unassembled WGS sequence"/>
</dbReference>
<accession>A0A1L8WJH0</accession>
<dbReference type="PROSITE" id="PS50164">
    <property type="entry name" value="GIY_YIG"/>
    <property type="match status" value="1"/>
</dbReference>
<protein>
    <submittedName>
        <fullName evidence="7">Endo/excinuclease amino terminal domain-containing protein</fullName>
    </submittedName>
</protein>
<evidence type="ECO:0000256" key="1">
    <source>
        <dbReference type="ARBA" id="ARBA00022490"/>
    </source>
</evidence>
<keyword evidence="8" id="KW-1185">Reference proteome</keyword>
<comment type="caution">
    <text evidence="7">The sequence shown here is derived from an EMBL/GenBank/DDBJ whole genome shotgun (WGS) entry which is preliminary data.</text>
</comment>
<dbReference type="CDD" id="cd10434">
    <property type="entry name" value="GIY-YIG_UvrC_Cho"/>
    <property type="match status" value="1"/>
</dbReference>
<keyword evidence="3" id="KW-0228">DNA excision</keyword>
<evidence type="ECO:0000256" key="4">
    <source>
        <dbReference type="ARBA" id="ARBA00022881"/>
    </source>
</evidence>
<sequence length="326" mass="38637">MKKLFLSHKFVIVSNIKKGEETLNKKVKNLPMLPGVYLMKNQAGSVIYVGKAKKLKNRVSSYFHQSKQHSKKVRRLIHHIADFDFVVVDTELDALLLECQLIQHYRPFYNRQMNYFSNYNYLHVTANGFSLSNRPLTRTYGPFRFYKKMPLILRILEETYQMPWLSDISLLALQFQLPEMALLSFEQKKKEIQGLLQGRNKKVMTYLKKRQAHFIQQWDFEKAALIQQEIELISIFIQRIQEQKKFLRTTKITFQLPMAIDKTKKKHYLICYGQLVETTVTANDETPHFNYEKKGKNLSLKRQLLKEEIDPVLILMSYHKKVLVQA</sequence>
<dbReference type="InterPro" id="IPR047296">
    <property type="entry name" value="GIY-YIG_UvrC_Cho"/>
</dbReference>
<feature type="domain" description="GIY-YIG" evidence="6">
    <location>
        <begin position="32"/>
        <end position="111"/>
    </location>
</feature>